<dbReference type="PANTHER" id="PTHR43143:SF1">
    <property type="entry name" value="SERINE_THREONINE-PROTEIN PHOSPHATASE CPPED1"/>
    <property type="match status" value="1"/>
</dbReference>
<dbReference type="AlphaFoldDB" id="A0A9W7Q2Z9"/>
<accession>A0A9W7Q2Z9</accession>
<dbReference type="Proteomes" id="UP000323321">
    <property type="component" value="Unassembled WGS sequence"/>
</dbReference>
<dbReference type="PROSITE" id="PS50231">
    <property type="entry name" value="RICIN_B_LECTIN"/>
    <property type="match status" value="1"/>
</dbReference>
<dbReference type="InterPro" id="IPR029052">
    <property type="entry name" value="Metallo-depent_PP-like"/>
</dbReference>
<dbReference type="EMBL" id="QSMZ01000018">
    <property type="protein sequence ID" value="KAA6460465.1"/>
    <property type="molecule type" value="Genomic_DNA"/>
</dbReference>
<reference evidence="2 3" key="1">
    <citation type="submission" date="2018-08" db="EMBL/GenBank/DDBJ databases">
        <title>Bacillus phenotypic plasticity.</title>
        <authorList>
            <person name="Hurtado E."/>
        </authorList>
    </citation>
    <scope>NUCLEOTIDE SEQUENCE [LARGE SCALE GENOMIC DNA]</scope>
    <source>
        <strain evidence="2 3">111b</strain>
    </source>
</reference>
<evidence type="ECO:0000259" key="1">
    <source>
        <dbReference type="SMART" id="SM00458"/>
    </source>
</evidence>
<dbReference type="InterPro" id="IPR000772">
    <property type="entry name" value="Ricin_B_lectin"/>
</dbReference>
<dbReference type="SMART" id="SM00458">
    <property type="entry name" value="RICIN"/>
    <property type="match status" value="1"/>
</dbReference>
<dbReference type="GO" id="GO:0016787">
    <property type="term" value="F:hydrolase activity"/>
    <property type="evidence" value="ECO:0007669"/>
    <property type="project" value="InterPro"/>
</dbReference>
<name>A0A9W7Q2Z9_BACCE</name>
<dbReference type="CDD" id="cd23445">
    <property type="entry name" value="beta-trefoil_Ricin_HA17-like"/>
    <property type="match status" value="1"/>
</dbReference>
<sequence length="482" mass="54836">MWKNQQRTLSPDNNQLIQSLVITSDPQYPWTDCTDCKPPNGGICTSCLNRFGCKSGVPPCSDPNCLESDSTKKNRSMNLIQEQYNNINSYTDTVTNASVFINGDMTAYGHAWQWSEMSGLLNILKKRYYYGLGNHDIENNIGKCFREGCFRNSMGALKSHINSHRIPNSQYDFAYTSLGHGYYYGSFGYAVDLGNISCIQLNNYPTQYADVDTQPFADNYKISPNINWVKNQLARAKNMGQIILVHVHKVELLDQEYTKLFKDYGVAAIFGGHVHTSLGELTGYNIPTFRSGSASQRTYLILEQFSNRLDIYKVTCNDWRKRSLVRSIPITEHRFSGVYQIISALNNSSVIDRSPSKCNPVGDCSVHLWSNNGTANQKWRFEYDSSKQAYRIYNEQERNSVLALNTANNDVFVTKFIPNYDEHYWILEPSLNGYIFKNKKTTNLVLDVANAQTKDGTNIGVHEKHLPSSPFIKAQEFKLSKI</sequence>
<dbReference type="SUPFAM" id="SSF50370">
    <property type="entry name" value="Ricin B-like lectins"/>
    <property type="match status" value="1"/>
</dbReference>
<dbReference type="SUPFAM" id="SSF56300">
    <property type="entry name" value="Metallo-dependent phosphatases"/>
    <property type="match status" value="1"/>
</dbReference>
<feature type="domain" description="Ricin B lectin" evidence="1">
    <location>
        <begin position="336"/>
        <end position="480"/>
    </location>
</feature>
<dbReference type="InterPro" id="IPR051918">
    <property type="entry name" value="STPP_CPPED1"/>
</dbReference>
<dbReference type="InterPro" id="IPR004843">
    <property type="entry name" value="Calcineurin-like_PHP"/>
</dbReference>
<organism evidence="2 3">
    <name type="scientific">Bacillus cereus</name>
    <dbReference type="NCBI Taxonomy" id="1396"/>
    <lineage>
        <taxon>Bacteria</taxon>
        <taxon>Bacillati</taxon>
        <taxon>Bacillota</taxon>
        <taxon>Bacilli</taxon>
        <taxon>Bacillales</taxon>
        <taxon>Bacillaceae</taxon>
        <taxon>Bacillus</taxon>
        <taxon>Bacillus cereus group</taxon>
    </lineage>
</organism>
<dbReference type="Pfam" id="PF05588">
    <property type="entry name" value="Botulinum_HA-17"/>
    <property type="match status" value="1"/>
</dbReference>
<dbReference type="RefSeq" id="WP_150158595.1">
    <property type="nucleotide sequence ID" value="NZ_QSMZ01000018.1"/>
</dbReference>
<dbReference type="InterPro" id="IPR035992">
    <property type="entry name" value="Ricin_B-like_lectins"/>
</dbReference>
<dbReference type="Gene3D" id="3.60.21.10">
    <property type="match status" value="1"/>
</dbReference>
<dbReference type="Pfam" id="PF00149">
    <property type="entry name" value="Metallophos"/>
    <property type="match status" value="1"/>
</dbReference>
<proteinExistence type="predicted"/>
<dbReference type="Gene3D" id="2.80.10.50">
    <property type="match status" value="1"/>
</dbReference>
<protein>
    <recommendedName>
        <fullName evidence="1">Ricin B lectin domain-containing protein</fullName>
    </recommendedName>
</protein>
<evidence type="ECO:0000313" key="3">
    <source>
        <dbReference type="Proteomes" id="UP000323321"/>
    </source>
</evidence>
<comment type="caution">
    <text evidence="2">The sequence shown here is derived from an EMBL/GenBank/DDBJ whole genome shotgun (WGS) entry which is preliminary data.</text>
</comment>
<gene>
    <name evidence="2" type="ORF">DX932_19850</name>
</gene>
<dbReference type="PANTHER" id="PTHR43143">
    <property type="entry name" value="METALLOPHOSPHOESTERASE, CALCINEURIN SUPERFAMILY"/>
    <property type="match status" value="1"/>
</dbReference>
<evidence type="ECO:0000313" key="2">
    <source>
        <dbReference type="EMBL" id="KAA6460465.1"/>
    </source>
</evidence>